<reference evidence="8" key="1">
    <citation type="journal article" date="2011" name="Genome Biol.">
        <title>Comparative genomics of the social amoebae Dictyostelium discoideum and Dictyostelium purpureum.</title>
        <authorList>
            <consortium name="US DOE Joint Genome Institute (JGI-PGF)"/>
            <person name="Sucgang R."/>
            <person name="Kuo A."/>
            <person name="Tian X."/>
            <person name="Salerno W."/>
            <person name="Parikh A."/>
            <person name="Feasley C.L."/>
            <person name="Dalin E."/>
            <person name="Tu H."/>
            <person name="Huang E."/>
            <person name="Barry K."/>
            <person name="Lindquist E."/>
            <person name="Shapiro H."/>
            <person name="Bruce D."/>
            <person name="Schmutz J."/>
            <person name="Salamov A."/>
            <person name="Fey P."/>
            <person name="Gaudet P."/>
            <person name="Anjard C."/>
            <person name="Babu M.M."/>
            <person name="Basu S."/>
            <person name="Bushmanova Y."/>
            <person name="van der Wel H."/>
            <person name="Katoh-Kurasawa M."/>
            <person name="Dinh C."/>
            <person name="Coutinho P.M."/>
            <person name="Saito T."/>
            <person name="Elias M."/>
            <person name="Schaap P."/>
            <person name="Kay R.R."/>
            <person name="Henrissat B."/>
            <person name="Eichinger L."/>
            <person name="Rivero F."/>
            <person name="Putnam N.H."/>
            <person name="West C.M."/>
            <person name="Loomis W.F."/>
            <person name="Chisholm R.L."/>
            <person name="Shaulsky G."/>
            <person name="Strassmann J.E."/>
            <person name="Queller D.C."/>
            <person name="Kuspa A."/>
            <person name="Grigoriev I.V."/>
        </authorList>
    </citation>
    <scope>NUCLEOTIDE SEQUENCE [LARGE SCALE GENOMIC DNA]</scope>
    <source>
        <strain evidence="8">QSDP1</strain>
    </source>
</reference>
<dbReference type="RefSeq" id="XP_003292630.1">
    <property type="nucleotide sequence ID" value="XM_003292582.1"/>
</dbReference>
<protein>
    <recommendedName>
        <fullName evidence="3">beta-N-acetylhexosaminidase</fullName>
        <ecNumber evidence="3">3.2.1.52</ecNumber>
    </recommendedName>
</protein>
<comment type="similarity">
    <text evidence="2">Belongs to the glycosyl hydrolase 20 family.</text>
</comment>
<dbReference type="GeneID" id="10508588"/>
<dbReference type="AlphaFoldDB" id="F0ZYZ1"/>
<dbReference type="OMA" id="ALHWHIT"/>
<dbReference type="InterPro" id="IPR017853">
    <property type="entry name" value="GH"/>
</dbReference>
<feature type="active site" description="Proton donor" evidence="5">
    <location>
        <position position="369"/>
    </location>
</feature>
<dbReference type="InterPro" id="IPR015883">
    <property type="entry name" value="Glyco_hydro_20_cat"/>
</dbReference>
<dbReference type="PANTHER" id="PTHR22600">
    <property type="entry name" value="BETA-HEXOSAMINIDASE"/>
    <property type="match status" value="1"/>
</dbReference>
<dbReference type="GO" id="GO:0004563">
    <property type="term" value="F:beta-N-acetylhexosaminidase activity"/>
    <property type="evidence" value="ECO:0000318"/>
    <property type="project" value="GO_Central"/>
</dbReference>
<dbReference type="GO" id="GO:0005764">
    <property type="term" value="C:lysosome"/>
    <property type="evidence" value="ECO:0000318"/>
    <property type="project" value="GO_Central"/>
</dbReference>
<dbReference type="OrthoDB" id="428480at2759"/>
<dbReference type="PRINTS" id="PR00738">
    <property type="entry name" value="GLHYDRLASE20"/>
</dbReference>
<evidence type="ECO:0000256" key="2">
    <source>
        <dbReference type="ARBA" id="ARBA00006285"/>
    </source>
</evidence>
<name>F0ZYZ1_DICPU</name>
<proteinExistence type="inferred from homology"/>
<evidence type="ECO:0000256" key="4">
    <source>
        <dbReference type="ARBA" id="ARBA00022801"/>
    </source>
</evidence>
<evidence type="ECO:0000259" key="6">
    <source>
        <dbReference type="Pfam" id="PF00728"/>
    </source>
</evidence>
<dbReference type="eggNOG" id="KOG2499">
    <property type="taxonomic scope" value="Eukaryota"/>
</dbReference>
<dbReference type="VEuPathDB" id="AmoebaDB:DICPUDRAFT_83242"/>
<sequence>MLNESENYNYIFPKPKSSYFVGTNSENLQIPGTEVRASIVIDGLTVLDFKDKEWRKADKDLSKNFYKMLLEKIPMTYKKSEISLDFHEIITKKTVSIYKTPTLSRFEYEATYNNTVPFGYNENYEIYASFDDIKIFCSSVFGLMHALKSLFQAGYVVVYYDQSGSHTPDGKPGEYKKLHLKNLPFNINDRPRLNFRSLLIDSGRYYLEPEYIKSIIFTMSLLKMNALHWHITDDQSFPIEIKEYPRLQEKGANHLGYIHNNIKYKKNKNNYYKESDVKDIVQFAKSVGIRVIPEIDIPAHTLSWGKGYNNLTTQCPKFLEKKYNEINGKYTYSLPLDVSNEFVYTVIGAIFDELNDLFPDPYIHIGGDEVQKECWDEDMEQKKRMVQDHNILDTSQYLIFFFNRLKPIIESKLPKKRIIFWEDVMDNIGDDEINSLKTINNKDKISKSFQNILNHNNIFQVWRGPNQFNTLKTTKTPFIYSFGNYLDPSYQSCNKFTNCLFDQENEISTYQKSKLLIGMEACAWEMVPNGDVYSVEKDGSKQERSFNQRLWPRLLAISEKMWSEGKPYLDLISEKEKEIIVQNTIKRGKKMLKLLDKTIKNHNLVDSDKIIGDLY</sequence>
<dbReference type="GO" id="GO:0030203">
    <property type="term" value="P:glycosaminoglycan metabolic process"/>
    <property type="evidence" value="ECO:0000318"/>
    <property type="project" value="GO_Central"/>
</dbReference>
<comment type="catalytic activity">
    <reaction evidence="1">
        <text>Hydrolysis of terminal non-reducing N-acetyl-D-hexosamine residues in N-acetyl-beta-D-hexosaminides.</text>
        <dbReference type="EC" id="3.2.1.52"/>
    </reaction>
</comment>
<accession>F0ZYZ1</accession>
<evidence type="ECO:0000313" key="7">
    <source>
        <dbReference type="EMBL" id="EGC30841.1"/>
    </source>
</evidence>
<keyword evidence="4" id="KW-0378">Hydrolase</keyword>
<evidence type="ECO:0000313" key="8">
    <source>
        <dbReference type="Proteomes" id="UP000001064"/>
    </source>
</evidence>
<dbReference type="InParanoid" id="F0ZYZ1"/>
<dbReference type="GO" id="GO:0006491">
    <property type="term" value="P:N-glycan processing"/>
    <property type="evidence" value="ECO:0000318"/>
    <property type="project" value="GO_Central"/>
</dbReference>
<feature type="domain" description="Glycoside hydrolase family 20 catalytic" evidence="6">
    <location>
        <begin position="194"/>
        <end position="564"/>
    </location>
</feature>
<dbReference type="EMBL" id="GL871296">
    <property type="protein sequence ID" value="EGC30841.1"/>
    <property type="molecule type" value="Genomic_DNA"/>
</dbReference>
<dbReference type="GO" id="GO:0016020">
    <property type="term" value="C:membrane"/>
    <property type="evidence" value="ECO:0000318"/>
    <property type="project" value="GO_Central"/>
</dbReference>
<dbReference type="KEGG" id="dpp:DICPUDRAFT_83242"/>
<evidence type="ECO:0000256" key="5">
    <source>
        <dbReference type="PIRSR" id="PIRSR625705-1"/>
    </source>
</evidence>
<dbReference type="InterPro" id="IPR029018">
    <property type="entry name" value="Hex-like_dom2"/>
</dbReference>
<dbReference type="GO" id="GO:0005975">
    <property type="term" value="P:carbohydrate metabolic process"/>
    <property type="evidence" value="ECO:0007669"/>
    <property type="project" value="InterPro"/>
</dbReference>
<dbReference type="Pfam" id="PF00728">
    <property type="entry name" value="Glyco_hydro_20"/>
    <property type="match status" value="1"/>
</dbReference>
<evidence type="ECO:0000256" key="1">
    <source>
        <dbReference type="ARBA" id="ARBA00001231"/>
    </source>
</evidence>
<evidence type="ECO:0000256" key="3">
    <source>
        <dbReference type="ARBA" id="ARBA00012663"/>
    </source>
</evidence>
<dbReference type="EC" id="3.2.1.52" evidence="3"/>
<dbReference type="Proteomes" id="UP000001064">
    <property type="component" value="Unassembled WGS sequence"/>
</dbReference>
<organism evidence="7 8">
    <name type="scientific">Dictyostelium purpureum</name>
    <name type="common">Slime mold</name>
    <dbReference type="NCBI Taxonomy" id="5786"/>
    <lineage>
        <taxon>Eukaryota</taxon>
        <taxon>Amoebozoa</taxon>
        <taxon>Evosea</taxon>
        <taxon>Eumycetozoa</taxon>
        <taxon>Dictyostelia</taxon>
        <taxon>Dictyosteliales</taxon>
        <taxon>Dictyosteliaceae</taxon>
        <taxon>Dictyostelium</taxon>
    </lineage>
</organism>
<dbReference type="InterPro" id="IPR025705">
    <property type="entry name" value="Beta_hexosaminidase_sua/sub"/>
</dbReference>
<dbReference type="PANTHER" id="PTHR22600:SF23">
    <property type="entry name" value="BETA-N-ACETYLHEXOSAMINIDASE"/>
    <property type="match status" value="1"/>
</dbReference>
<gene>
    <name evidence="7" type="ORF">DICPUDRAFT_83242</name>
</gene>
<dbReference type="Gene3D" id="3.20.20.80">
    <property type="entry name" value="Glycosidases"/>
    <property type="match status" value="1"/>
</dbReference>
<dbReference type="STRING" id="5786.F0ZYZ1"/>
<dbReference type="SUPFAM" id="SSF51445">
    <property type="entry name" value="(Trans)glycosidases"/>
    <property type="match status" value="1"/>
</dbReference>
<dbReference type="FunCoup" id="F0ZYZ1">
    <property type="interactions" value="3"/>
</dbReference>
<keyword evidence="8" id="KW-1185">Reference proteome</keyword>
<dbReference type="SUPFAM" id="SSF55545">
    <property type="entry name" value="beta-N-acetylhexosaminidase-like domain"/>
    <property type="match status" value="1"/>
</dbReference>